<proteinExistence type="predicted"/>
<feature type="region of interest" description="Disordered" evidence="2">
    <location>
        <begin position="143"/>
        <end position="182"/>
    </location>
</feature>
<dbReference type="InterPro" id="IPR018482">
    <property type="entry name" value="Znf-C4H2"/>
</dbReference>
<organism evidence="3 4">
    <name type="scientific">Umbelopsis vinacea</name>
    <dbReference type="NCBI Taxonomy" id="44442"/>
    <lineage>
        <taxon>Eukaryota</taxon>
        <taxon>Fungi</taxon>
        <taxon>Fungi incertae sedis</taxon>
        <taxon>Mucoromycota</taxon>
        <taxon>Mucoromycotina</taxon>
        <taxon>Umbelopsidomycetes</taxon>
        <taxon>Umbelopsidales</taxon>
        <taxon>Umbelopsidaceae</taxon>
        <taxon>Umbelopsis</taxon>
    </lineage>
</organism>
<reference evidence="3" key="1">
    <citation type="submission" date="2020-12" db="EMBL/GenBank/DDBJ databases">
        <title>Metabolic potential, ecology and presence of endohyphal bacteria is reflected in genomic diversity of Mucoromycotina.</title>
        <authorList>
            <person name="Muszewska A."/>
            <person name="Okrasinska A."/>
            <person name="Steczkiewicz K."/>
            <person name="Drgas O."/>
            <person name="Orlowska M."/>
            <person name="Perlinska-Lenart U."/>
            <person name="Aleksandrzak-Piekarczyk T."/>
            <person name="Szatraj K."/>
            <person name="Zielenkiewicz U."/>
            <person name="Pilsyk S."/>
            <person name="Malc E."/>
            <person name="Mieczkowski P."/>
            <person name="Kruszewska J.S."/>
            <person name="Biernat P."/>
            <person name="Pawlowska J."/>
        </authorList>
    </citation>
    <scope>NUCLEOTIDE SEQUENCE</scope>
    <source>
        <strain evidence="3">WA0000051536</strain>
    </source>
</reference>
<accession>A0A8H7Q9U5</accession>
<name>A0A8H7Q9U5_9FUNG</name>
<evidence type="ECO:0000256" key="2">
    <source>
        <dbReference type="SAM" id="MobiDB-lite"/>
    </source>
</evidence>
<feature type="compositionally biased region" description="Basic residues" evidence="2">
    <location>
        <begin position="167"/>
        <end position="182"/>
    </location>
</feature>
<feature type="compositionally biased region" description="Basic and acidic residues" evidence="2">
    <location>
        <begin position="156"/>
        <end position="166"/>
    </location>
</feature>
<dbReference type="Proteomes" id="UP000612746">
    <property type="component" value="Unassembled WGS sequence"/>
</dbReference>
<dbReference type="EMBL" id="JAEPRA010000001">
    <property type="protein sequence ID" value="KAG2189074.1"/>
    <property type="molecule type" value="Genomic_DNA"/>
</dbReference>
<dbReference type="OrthoDB" id="20865at2759"/>
<dbReference type="PANTHER" id="PTHR31058:SF2">
    <property type="entry name" value="ZINC FINGER C4H2 DOMAIN-CONTAINING PROTEIN"/>
    <property type="match status" value="1"/>
</dbReference>
<dbReference type="Pfam" id="PF10146">
    <property type="entry name" value="zf-C4H2"/>
    <property type="match status" value="1"/>
</dbReference>
<evidence type="ECO:0000313" key="3">
    <source>
        <dbReference type="EMBL" id="KAG2189074.1"/>
    </source>
</evidence>
<keyword evidence="1" id="KW-0175">Coiled coil</keyword>
<feature type="coiled-coil region" evidence="1">
    <location>
        <begin position="44"/>
        <end position="106"/>
    </location>
</feature>
<gene>
    <name evidence="3" type="ORF">INT44_004216</name>
</gene>
<comment type="caution">
    <text evidence="3">The sequence shown here is derived from an EMBL/GenBank/DDBJ whole genome shotgun (WGS) entry which is preliminary data.</text>
</comment>
<dbReference type="GO" id="GO:0005634">
    <property type="term" value="C:nucleus"/>
    <property type="evidence" value="ECO:0007669"/>
    <property type="project" value="TreeGrafter"/>
</dbReference>
<evidence type="ECO:0000313" key="4">
    <source>
        <dbReference type="Proteomes" id="UP000612746"/>
    </source>
</evidence>
<keyword evidence="4" id="KW-1185">Reference proteome</keyword>
<protein>
    <submittedName>
        <fullName evidence="3">Uncharacterized protein</fullName>
    </submittedName>
</protein>
<evidence type="ECO:0000256" key="1">
    <source>
        <dbReference type="SAM" id="Coils"/>
    </source>
</evidence>
<dbReference type="AlphaFoldDB" id="A0A8H7Q9U5"/>
<sequence>MALQAESGSDEQFIAKLQSLKGLRRQTQSLFDLKSQILVTSETLEVKQNLLEEMTSERRRLVKEKRMMMDMIQAIQRDIETMTEGENSLQTECKNLEQSLRNLRDNEYEPLQEKVNAARASNGLERLPNMQQELDAQMARALEERRQTWQESSKANGHDPIYDEARSRRRPANSSQRRRTNR</sequence>
<dbReference type="PANTHER" id="PTHR31058">
    <property type="entry name" value="ZINC FINGER C4H2 DOMAIN-CONTAINING PROTEIN"/>
    <property type="match status" value="1"/>
</dbReference>